<keyword evidence="1" id="KW-1133">Transmembrane helix</keyword>
<accession>I4ESQ4</accession>
<feature type="transmembrane region" description="Helical" evidence="1">
    <location>
        <begin position="79"/>
        <end position="96"/>
    </location>
</feature>
<keyword evidence="3" id="KW-1185">Reference proteome</keyword>
<dbReference type="OMA" id="PRACAIF"/>
<dbReference type="eggNOG" id="ENOG5033PZN">
    <property type="taxonomic scope" value="Bacteria"/>
</dbReference>
<feature type="transmembrane region" description="Helical" evidence="1">
    <location>
        <begin position="102"/>
        <end position="122"/>
    </location>
</feature>
<organism evidence="2 3">
    <name type="scientific">Modestobacter italicus (strain DSM 44449 / CECT 9708 / BC 501)</name>
    <dbReference type="NCBI Taxonomy" id="2732864"/>
    <lineage>
        <taxon>Bacteria</taxon>
        <taxon>Bacillati</taxon>
        <taxon>Actinomycetota</taxon>
        <taxon>Actinomycetes</taxon>
        <taxon>Geodermatophilales</taxon>
        <taxon>Geodermatophilaceae</taxon>
        <taxon>Modestobacter</taxon>
    </lineage>
</organism>
<evidence type="ECO:0000313" key="3">
    <source>
        <dbReference type="Proteomes" id="UP000006461"/>
    </source>
</evidence>
<feature type="transmembrane region" description="Helical" evidence="1">
    <location>
        <begin position="233"/>
        <end position="260"/>
    </location>
</feature>
<evidence type="ECO:0000256" key="1">
    <source>
        <dbReference type="SAM" id="Phobius"/>
    </source>
</evidence>
<feature type="transmembrane region" description="Helical" evidence="1">
    <location>
        <begin position="352"/>
        <end position="367"/>
    </location>
</feature>
<dbReference type="EMBL" id="FO203431">
    <property type="protein sequence ID" value="CCH86417.1"/>
    <property type="molecule type" value="Genomic_DNA"/>
</dbReference>
<dbReference type="AlphaFoldDB" id="I4ESQ4"/>
<name>I4ESQ4_MODI5</name>
<feature type="transmembrane region" description="Helical" evidence="1">
    <location>
        <begin position="169"/>
        <end position="187"/>
    </location>
</feature>
<feature type="transmembrane region" description="Helical" evidence="1">
    <location>
        <begin position="20"/>
        <end position="37"/>
    </location>
</feature>
<dbReference type="HOGENOM" id="CLU_648600_0_0_11"/>
<dbReference type="OrthoDB" id="5186562at2"/>
<dbReference type="Proteomes" id="UP000006461">
    <property type="component" value="Chromosome"/>
</dbReference>
<feature type="transmembrane region" description="Helical" evidence="1">
    <location>
        <begin position="199"/>
        <end position="226"/>
    </location>
</feature>
<dbReference type="STRING" id="477641.MODMU_0967"/>
<feature type="transmembrane region" description="Helical" evidence="1">
    <location>
        <begin position="49"/>
        <end position="67"/>
    </location>
</feature>
<dbReference type="KEGG" id="mmar:MODMU_0967"/>
<sequence length="411" mass="42609">MTAAPTVVPARPATRPGRAWVLQLVTLLMVLGAVDWRRGAYFAGSVDPVVLSKALVAGLGLLLAYGLASARRGHRLGTLSVWGLAVVLGSSLWGALTGGQLLGGGVMAVRVAVLGGTVFFLLRAAPSLEVLRRTAQACGAVAVVASLTGLPEMTDGRLAGGLPAMDPNALALLAGIPLVVLAWRTVLGEASWGIAAGGLYFLAVLWLTGSRTALLMLLVGVAAMALHVRRPRVGLVVGGLVLAAFGTVGAVATGALSGFAERGGDGTSTLGSRFIAWRAALTWADSTWQTVFGGGLNVKIIRVTGQYWDTQPLDSSWASLLVQTGLLGLLVAAAWVCWVARGALRAPYPHRVLFVGLWVFLVGRSLLESGLFDASPAFLLFLAVSLLAEGASRQRLRDELADGTSVPAPQR</sequence>
<keyword evidence="1" id="KW-0812">Transmembrane</keyword>
<proteinExistence type="predicted"/>
<keyword evidence="1" id="KW-0472">Membrane</keyword>
<protein>
    <recommendedName>
        <fullName evidence="4">O-antigen polymerase</fullName>
    </recommendedName>
</protein>
<feature type="transmembrane region" description="Helical" evidence="1">
    <location>
        <begin position="317"/>
        <end position="340"/>
    </location>
</feature>
<reference evidence="2 3" key="1">
    <citation type="journal article" date="2012" name="J. Bacteriol.">
        <title>Genome Sequence of Radiation-Resistant Modestobacter marinus Strain BC501, a Representative Actinobacterium That Thrives on Calcareous Stone Surfaces.</title>
        <authorList>
            <person name="Normand P."/>
            <person name="Gury J."/>
            <person name="Pujic P."/>
            <person name="Chouaia B."/>
            <person name="Crotti E."/>
            <person name="Brusetti L."/>
            <person name="Daffonchio D."/>
            <person name="Vacherie B."/>
            <person name="Barbe V."/>
            <person name="Medigue C."/>
            <person name="Calteau A."/>
            <person name="Ghodhbane-Gtari F."/>
            <person name="Essoussi I."/>
            <person name="Nouioui I."/>
            <person name="Abbassi-Ghozzi I."/>
            <person name="Gtari M."/>
        </authorList>
    </citation>
    <scope>NUCLEOTIDE SEQUENCE [LARGE SCALE GENOMIC DNA]</scope>
    <source>
        <strain evidence="3">BC 501</strain>
    </source>
</reference>
<gene>
    <name evidence="2" type="ordered locus">MODMU_0967</name>
</gene>
<evidence type="ECO:0000313" key="2">
    <source>
        <dbReference type="EMBL" id="CCH86417.1"/>
    </source>
</evidence>
<evidence type="ECO:0008006" key="4">
    <source>
        <dbReference type="Google" id="ProtNLM"/>
    </source>
</evidence>